<dbReference type="Proteomes" id="UP000078544">
    <property type="component" value="Unassembled WGS sequence"/>
</dbReference>
<dbReference type="InterPro" id="IPR015500">
    <property type="entry name" value="Peptidase_S8_subtilisin-rel"/>
</dbReference>
<feature type="signal peptide" evidence="7">
    <location>
        <begin position="1"/>
        <end position="20"/>
    </location>
</feature>
<evidence type="ECO:0000256" key="4">
    <source>
        <dbReference type="ARBA" id="ARBA00022825"/>
    </source>
</evidence>
<organism evidence="9 10">
    <name type="scientific">Moelleriella libera RCEF 2490</name>
    <dbReference type="NCBI Taxonomy" id="1081109"/>
    <lineage>
        <taxon>Eukaryota</taxon>
        <taxon>Fungi</taxon>
        <taxon>Dikarya</taxon>
        <taxon>Ascomycota</taxon>
        <taxon>Pezizomycotina</taxon>
        <taxon>Sordariomycetes</taxon>
        <taxon>Hypocreomycetidae</taxon>
        <taxon>Hypocreales</taxon>
        <taxon>Clavicipitaceae</taxon>
        <taxon>Moelleriella</taxon>
    </lineage>
</organism>
<evidence type="ECO:0000256" key="1">
    <source>
        <dbReference type="ARBA" id="ARBA00011073"/>
    </source>
</evidence>
<evidence type="ECO:0000259" key="8">
    <source>
        <dbReference type="PROSITE" id="PS51212"/>
    </source>
</evidence>
<feature type="compositionally biased region" description="Low complexity" evidence="6">
    <location>
        <begin position="543"/>
        <end position="572"/>
    </location>
</feature>
<keyword evidence="7" id="KW-0732">Signal</keyword>
<dbReference type="AlphaFoldDB" id="A0A168EV82"/>
<dbReference type="PROSITE" id="PS51892">
    <property type="entry name" value="SUBTILASE"/>
    <property type="match status" value="1"/>
</dbReference>
<dbReference type="OrthoDB" id="5985073at2759"/>
<dbReference type="InterPro" id="IPR036852">
    <property type="entry name" value="Peptidase_S8/S53_dom_sf"/>
</dbReference>
<dbReference type="SUPFAM" id="SSF52743">
    <property type="entry name" value="Subtilisin-like"/>
    <property type="match status" value="1"/>
</dbReference>
<dbReference type="PROSITE" id="PS51212">
    <property type="entry name" value="WSC"/>
    <property type="match status" value="1"/>
</dbReference>
<feature type="active site" description="Charge relay system" evidence="5">
    <location>
        <position position="754"/>
    </location>
</feature>
<evidence type="ECO:0000313" key="10">
    <source>
        <dbReference type="Proteomes" id="UP000078544"/>
    </source>
</evidence>
<dbReference type="Pfam" id="PF00082">
    <property type="entry name" value="Peptidase_S8"/>
    <property type="match status" value="1"/>
</dbReference>
<evidence type="ECO:0000256" key="6">
    <source>
        <dbReference type="SAM" id="MobiDB-lite"/>
    </source>
</evidence>
<evidence type="ECO:0000256" key="5">
    <source>
        <dbReference type="PROSITE-ProRule" id="PRU01240"/>
    </source>
</evidence>
<feature type="active site" description="Charge relay system" evidence="5">
    <location>
        <position position="790"/>
    </location>
</feature>
<dbReference type="Gene3D" id="3.40.50.200">
    <property type="entry name" value="Peptidase S8/S53 domain"/>
    <property type="match status" value="1"/>
</dbReference>
<gene>
    <name evidence="9" type="ORF">AAL_02734</name>
</gene>
<feature type="active site" description="Charge relay system" evidence="5">
    <location>
        <position position="971"/>
    </location>
</feature>
<dbReference type="Pfam" id="PF01822">
    <property type="entry name" value="WSC"/>
    <property type="match status" value="1"/>
</dbReference>
<dbReference type="InterPro" id="IPR002889">
    <property type="entry name" value="WSC_carb-bd"/>
</dbReference>
<evidence type="ECO:0000256" key="2">
    <source>
        <dbReference type="ARBA" id="ARBA00022670"/>
    </source>
</evidence>
<feature type="region of interest" description="Disordered" evidence="6">
    <location>
        <begin position="543"/>
        <end position="575"/>
    </location>
</feature>
<dbReference type="SMART" id="SM00321">
    <property type="entry name" value="WSC"/>
    <property type="match status" value="1"/>
</dbReference>
<keyword evidence="10" id="KW-1185">Reference proteome</keyword>
<dbReference type="STRING" id="1081109.A0A168EV82"/>
<evidence type="ECO:0000313" key="9">
    <source>
        <dbReference type="EMBL" id="KZZ99183.1"/>
    </source>
</evidence>
<keyword evidence="4 5" id="KW-0720">Serine protease</keyword>
<dbReference type="InterPro" id="IPR050131">
    <property type="entry name" value="Peptidase_S8_subtilisin-like"/>
</dbReference>
<reference evidence="9 10" key="1">
    <citation type="journal article" date="2016" name="Genome Biol. Evol.">
        <title>Divergent and convergent evolution of fungal pathogenicity.</title>
        <authorList>
            <person name="Shang Y."/>
            <person name="Xiao G."/>
            <person name="Zheng P."/>
            <person name="Cen K."/>
            <person name="Zhan S."/>
            <person name="Wang C."/>
        </authorList>
    </citation>
    <scope>NUCLEOTIDE SEQUENCE [LARGE SCALE GENOMIC DNA]</scope>
    <source>
        <strain evidence="9 10">RCEF 2490</strain>
    </source>
</reference>
<accession>A0A168EV82</accession>
<evidence type="ECO:0000256" key="7">
    <source>
        <dbReference type="SAM" id="SignalP"/>
    </source>
</evidence>
<dbReference type="PANTHER" id="PTHR43806:SF11">
    <property type="entry name" value="CEREVISIN-RELATED"/>
    <property type="match status" value="1"/>
</dbReference>
<dbReference type="PRINTS" id="PR00723">
    <property type="entry name" value="SUBTILISIN"/>
</dbReference>
<evidence type="ECO:0000256" key="3">
    <source>
        <dbReference type="ARBA" id="ARBA00022801"/>
    </source>
</evidence>
<sequence length="1087" mass="114598">MYVGPIAGVLLAAATIGCQAQKVKCETVPGGCDKGNAYREALDGAIALFASDKHYGGTANTFASHLEGNTLAQISYPCAGGSVSPVVSGSELRTLLQQIASCPNQCGSVALPATQGGPECGLGVLMVHGAKDDGCFSKAINISPSSTASETKSKPHKPLPTVISTTTPEPQSSTSREVQTAVTTSHVTSPEGSITALYAARVSPTVVSSLGNFVSDGCLSSSGAGAVLVAGSKAFPRMTVKECIDYAAESAWQYAGLQDGRTCLVGSSLHNTSAALTQQKDCAVACAGDAAQACGGSSTFQLYRDIIFKDPTSEELAVAIQQYNATLVDARKAVIKFQQSLQKWQEYLTKSAQPQRRELAPRALVSTRTQMLEDIRSASSEVRAAGANVVRARSPVYRLFLIGGSRDVIRQGQPPVDETEMQALRHSPDRPLGTVDEAERAMAQVQARAEAIDMSIYQTPAESTASLLSVEQDLQVASASTAVIGTPAVVGPGVNAAGTGVRESTISEFFCGPGSTNRAFVPPAVLTLGLLYAGFHSASAGDEAAPAAEPTRVTTSMTSTATSTTSSTTTSSCQPSVTPRSIVVLMARDSTKEIFDKIMSGLESQHVTITDKFDHANVRAFTANLDDCQAQKLWTNPSVSTVSLNIGGTQDAASELKTPKHGRRHVLPPVSDWNNTLQELDRRVDSPLWVAQGSDDGAKYPFHLGWLTATWNQRARSGEFLSYEDYLFDPAENPTREPRKSMANKRTVAVYILDTGAHAFHNEIHNNIDVSYDARQRHLAANALTDEDGHGTCMASCVGGLYAGVYKGVKIVPIKIAGKGNDQPSVNDLIWAQALVLGDVQSLPRPAYGVMSMSIGYPLDKLLVSPGQERGKVDPFADLLDRARTANVVAVCSGGNDENAELSMHTPRRNGGSQTAMIVVGAANRDSSRWARTTFRDSTGAQILSIYANGVDVLCAAPYDDGTYQLQSGSSPATAIVAGLVALHIARGETDAQGAKSFIIRKATEQKGLWAQDGPGSGQGPHGPPRAALDRLISCTPRDPSHVPAATTPSLSLETSRLVTDLRVSQWPINALPEPPCVTLTAPAATP</sequence>
<dbReference type="GO" id="GO:0004252">
    <property type="term" value="F:serine-type endopeptidase activity"/>
    <property type="evidence" value="ECO:0007669"/>
    <property type="project" value="UniProtKB-UniRule"/>
</dbReference>
<dbReference type="InterPro" id="IPR000209">
    <property type="entry name" value="Peptidase_S8/S53_dom"/>
</dbReference>
<feature type="chain" id="PRO_5007896682" evidence="7">
    <location>
        <begin position="21"/>
        <end position="1087"/>
    </location>
</feature>
<comment type="similarity">
    <text evidence="1 5">Belongs to the peptidase S8 family.</text>
</comment>
<keyword evidence="2 5" id="KW-0645">Protease</keyword>
<feature type="compositionally biased region" description="Low complexity" evidence="6">
    <location>
        <begin position="164"/>
        <end position="175"/>
    </location>
</feature>
<feature type="domain" description="WSC" evidence="8">
    <location>
        <begin position="212"/>
        <end position="306"/>
    </location>
</feature>
<keyword evidence="3 5" id="KW-0378">Hydrolase</keyword>
<dbReference type="EMBL" id="AZGY01000004">
    <property type="protein sequence ID" value="KZZ99183.1"/>
    <property type="molecule type" value="Genomic_DNA"/>
</dbReference>
<proteinExistence type="inferred from homology"/>
<protein>
    <submittedName>
        <fullName evidence="9">Peptidase S8/S53, subtilisin/kexin/sedolisin</fullName>
    </submittedName>
</protein>
<dbReference type="GO" id="GO:0006508">
    <property type="term" value="P:proteolysis"/>
    <property type="evidence" value="ECO:0007669"/>
    <property type="project" value="UniProtKB-KW"/>
</dbReference>
<name>A0A168EV82_9HYPO</name>
<feature type="region of interest" description="Disordered" evidence="6">
    <location>
        <begin position="145"/>
        <end position="177"/>
    </location>
</feature>
<dbReference type="PANTHER" id="PTHR43806">
    <property type="entry name" value="PEPTIDASE S8"/>
    <property type="match status" value="1"/>
</dbReference>
<comment type="caution">
    <text evidence="9">The sequence shown here is derived from an EMBL/GenBank/DDBJ whole genome shotgun (WGS) entry which is preliminary data.</text>
</comment>